<evidence type="ECO:0000313" key="5">
    <source>
        <dbReference type="EMBL" id="KAF5755752.1"/>
    </source>
</evidence>
<dbReference type="Gene3D" id="1.10.8.430">
    <property type="entry name" value="Helical domain of apoptotic protease-activating factors"/>
    <property type="match status" value="1"/>
</dbReference>
<feature type="domain" description="NB-ARC" evidence="4">
    <location>
        <begin position="190"/>
        <end position="358"/>
    </location>
</feature>
<evidence type="ECO:0000256" key="2">
    <source>
        <dbReference type="ARBA" id="ARBA00022821"/>
    </source>
</evidence>
<evidence type="ECO:0000256" key="3">
    <source>
        <dbReference type="SAM" id="MobiDB-lite"/>
    </source>
</evidence>
<dbReference type="Gramene" id="mRNA:HanXRQr2_Chr17g0806331">
    <property type="protein sequence ID" value="CDS:HanXRQr2_Chr17g0806331.1"/>
    <property type="gene ID" value="HanXRQr2_Chr17g0806331"/>
</dbReference>
<evidence type="ECO:0000259" key="4">
    <source>
        <dbReference type="Pfam" id="PF00931"/>
    </source>
</evidence>
<dbReference type="EMBL" id="MNCJ02000332">
    <property type="protein sequence ID" value="KAF5755752.1"/>
    <property type="molecule type" value="Genomic_DNA"/>
</dbReference>
<keyword evidence="6" id="KW-1185">Reference proteome</keyword>
<dbReference type="SUPFAM" id="SSF52540">
    <property type="entry name" value="P-loop containing nucleoside triphosphate hydrolases"/>
    <property type="match status" value="1"/>
</dbReference>
<gene>
    <name evidence="5" type="ORF">HanXRQr2_Chr17g0806331</name>
</gene>
<accession>A0A9K3DHU6</accession>
<dbReference type="PANTHER" id="PTHR36766:SF40">
    <property type="entry name" value="DISEASE RESISTANCE PROTEIN RGA3"/>
    <property type="match status" value="1"/>
</dbReference>
<reference evidence="5" key="1">
    <citation type="journal article" date="2017" name="Nature">
        <title>The sunflower genome provides insights into oil metabolism, flowering and Asterid evolution.</title>
        <authorList>
            <person name="Badouin H."/>
            <person name="Gouzy J."/>
            <person name="Grassa C.J."/>
            <person name="Murat F."/>
            <person name="Staton S.E."/>
            <person name="Cottret L."/>
            <person name="Lelandais-Briere C."/>
            <person name="Owens G.L."/>
            <person name="Carrere S."/>
            <person name="Mayjonade B."/>
            <person name="Legrand L."/>
            <person name="Gill N."/>
            <person name="Kane N.C."/>
            <person name="Bowers J.E."/>
            <person name="Hubner S."/>
            <person name="Bellec A."/>
            <person name="Berard A."/>
            <person name="Berges H."/>
            <person name="Blanchet N."/>
            <person name="Boniface M.C."/>
            <person name="Brunel D."/>
            <person name="Catrice O."/>
            <person name="Chaidir N."/>
            <person name="Claudel C."/>
            <person name="Donnadieu C."/>
            <person name="Faraut T."/>
            <person name="Fievet G."/>
            <person name="Helmstetter N."/>
            <person name="King M."/>
            <person name="Knapp S.J."/>
            <person name="Lai Z."/>
            <person name="Le Paslier M.C."/>
            <person name="Lippi Y."/>
            <person name="Lorenzon L."/>
            <person name="Mandel J.R."/>
            <person name="Marage G."/>
            <person name="Marchand G."/>
            <person name="Marquand E."/>
            <person name="Bret-Mestries E."/>
            <person name="Morien E."/>
            <person name="Nambeesan S."/>
            <person name="Nguyen T."/>
            <person name="Pegot-Espagnet P."/>
            <person name="Pouilly N."/>
            <person name="Raftis F."/>
            <person name="Sallet E."/>
            <person name="Schiex T."/>
            <person name="Thomas J."/>
            <person name="Vandecasteele C."/>
            <person name="Vares D."/>
            <person name="Vear F."/>
            <person name="Vautrin S."/>
            <person name="Crespi M."/>
            <person name="Mangin B."/>
            <person name="Burke J.M."/>
            <person name="Salse J."/>
            <person name="Munos S."/>
            <person name="Vincourt P."/>
            <person name="Rieseberg L.H."/>
            <person name="Langlade N.B."/>
        </authorList>
    </citation>
    <scope>NUCLEOTIDE SEQUENCE</scope>
    <source>
        <tissue evidence="5">Leaves</tissue>
    </source>
</reference>
<dbReference type="GO" id="GO:0006952">
    <property type="term" value="P:defense response"/>
    <property type="evidence" value="ECO:0007669"/>
    <property type="project" value="UniProtKB-KW"/>
</dbReference>
<proteinExistence type="predicted"/>
<dbReference type="Pfam" id="PF00931">
    <property type="entry name" value="NB-ARC"/>
    <property type="match status" value="1"/>
</dbReference>
<keyword evidence="5" id="KW-0378">Hydrolase</keyword>
<keyword evidence="1" id="KW-0433">Leucine-rich repeat</keyword>
<protein>
    <submittedName>
        <fullName evidence="5">P-loop containing nucleoside triphosphate hydrolase</fullName>
    </submittedName>
</protein>
<dbReference type="PANTHER" id="PTHR36766">
    <property type="entry name" value="PLANT BROAD-SPECTRUM MILDEW RESISTANCE PROTEIN RPW8"/>
    <property type="match status" value="1"/>
</dbReference>
<dbReference type="InterPro" id="IPR002182">
    <property type="entry name" value="NB-ARC"/>
</dbReference>
<dbReference type="GO" id="GO:0043531">
    <property type="term" value="F:ADP binding"/>
    <property type="evidence" value="ECO:0007669"/>
    <property type="project" value="InterPro"/>
</dbReference>
<dbReference type="InterPro" id="IPR027417">
    <property type="entry name" value="P-loop_NTPase"/>
</dbReference>
<dbReference type="FunFam" id="3.40.50.300:FF:001091">
    <property type="entry name" value="Probable disease resistance protein At1g61300"/>
    <property type="match status" value="1"/>
</dbReference>
<reference evidence="5" key="2">
    <citation type="submission" date="2020-06" db="EMBL/GenBank/DDBJ databases">
        <title>Helianthus annuus Genome sequencing and assembly Release 2.</title>
        <authorList>
            <person name="Gouzy J."/>
            <person name="Langlade N."/>
            <person name="Munos S."/>
        </authorList>
    </citation>
    <scope>NUCLEOTIDE SEQUENCE</scope>
    <source>
        <tissue evidence="5">Leaves</tissue>
    </source>
</reference>
<sequence>MTYPGLKLFMEKLKQMIYSNNIPLVSNHPSVLSEMPLLQLLYQELGSIIQTLFSEKRNYLHKLEEVRNLKGRFKDVVEEAHDMLDLFVLDTHSNSKNRIFIQMLPIIDFHPRTDKQKNQSVCALTVDVMRSIKSIKEEYFSILHSMKMEPHLRTDKPKAQSAAAGATSSSRNSLGSNSLLDEIVVGLDCEVDLIRDKLAEDTSKLDIVSVVGMGGLGKTTLATEVFTDSFVHYHFKIRGWVTVSQTYEKTDLLNRLLVSIGVKIDLDKRHLYSHLREKLHKSLMCQRYLVVIDDIWNTEAWDDLKVVFPNHNNGSRLLLTSRHKKVALHANPYGFIHHLRCLTDEETWELLRKKVFHGHDFPDSLTGPGMQIARNCRGLPLAVVVIAGVLAKEPVIKESWERISQSGSSLIIKGHMETLALSLNHLPEKLLSLSRRLPRRL</sequence>
<dbReference type="Proteomes" id="UP000215914">
    <property type="component" value="Unassembled WGS sequence"/>
</dbReference>
<organism evidence="5 6">
    <name type="scientific">Helianthus annuus</name>
    <name type="common">Common sunflower</name>
    <dbReference type="NCBI Taxonomy" id="4232"/>
    <lineage>
        <taxon>Eukaryota</taxon>
        <taxon>Viridiplantae</taxon>
        <taxon>Streptophyta</taxon>
        <taxon>Embryophyta</taxon>
        <taxon>Tracheophyta</taxon>
        <taxon>Spermatophyta</taxon>
        <taxon>Magnoliopsida</taxon>
        <taxon>eudicotyledons</taxon>
        <taxon>Gunneridae</taxon>
        <taxon>Pentapetalae</taxon>
        <taxon>asterids</taxon>
        <taxon>campanulids</taxon>
        <taxon>Asterales</taxon>
        <taxon>Asteraceae</taxon>
        <taxon>Asteroideae</taxon>
        <taxon>Heliantheae alliance</taxon>
        <taxon>Heliantheae</taxon>
        <taxon>Helianthus</taxon>
    </lineage>
</organism>
<dbReference type="Gene3D" id="3.40.50.300">
    <property type="entry name" value="P-loop containing nucleotide triphosphate hydrolases"/>
    <property type="match status" value="1"/>
</dbReference>
<comment type="caution">
    <text evidence="5">The sequence shown here is derived from an EMBL/GenBank/DDBJ whole genome shotgun (WGS) entry which is preliminary data.</text>
</comment>
<dbReference type="GO" id="GO:0016787">
    <property type="term" value="F:hydrolase activity"/>
    <property type="evidence" value="ECO:0007669"/>
    <property type="project" value="UniProtKB-KW"/>
</dbReference>
<dbReference type="OrthoDB" id="646178at2759"/>
<evidence type="ECO:0000256" key="1">
    <source>
        <dbReference type="ARBA" id="ARBA00022614"/>
    </source>
</evidence>
<keyword evidence="2" id="KW-0611">Plant defense</keyword>
<dbReference type="AlphaFoldDB" id="A0A9K3DHU6"/>
<evidence type="ECO:0000313" key="6">
    <source>
        <dbReference type="Proteomes" id="UP000215914"/>
    </source>
</evidence>
<dbReference type="PRINTS" id="PR00364">
    <property type="entry name" value="DISEASERSIST"/>
</dbReference>
<name>A0A9K3DHU6_HELAN</name>
<feature type="region of interest" description="Disordered" evidence="3">
    <location>
        <begin position="153"/>
        <end position="173"/>
    </location>
</feature>
<dbReference type="InterPro" id="IPR042197">
    <property type="entry name" value="Apaf_helical"/>
</dbReference>
<dbReference type="Gene3D" id="1.20.5.4130">
    <property type="match status" value="1"/>
</dbReference>
<feature type="compositionally biased region" description="Low complexity" evidence="3">
    <location>
        <begin position="159"/>
        <end position="173"/>
    </location>
</feature>